<keyword evidence="2" id="KW-1185">Reference proteome</keyword>
<proteinExistence type="predicted"/>
<accession>A0A8J3N8I0</accession>
<dbReference type="AlphaFoldDB" id="A0A8J3N8I0"/>
<dbReference type="RefSeq" id="WP_220210192.1">
    <property type="nucleotide sequence ID" value="NZ_BNJK01000002.1"/>
</dbReference>
<name>A0A8J3N8I0_9CHLR</name>
<evidence type="ECO:0008006" key="3">
    <source>
        <dbReference type="Google" id="ProtNLM"/>
    </source>
</evidence>
<reference evidence="1" key="1">
    <citation type="submission" date="2020-10" db="EMBL/GenBank/DDBJ databases">
        <title>Taxonomic study of unclassified bacteria belonging to the class Ktedonobacteria.</title>
        <authorList>
            <person name="Yabe S."/>
            <person name="Wang C.M."/>
            <person name="Zheng Y."/>
            <person name="Sakai Y."/>
            <person name="Cavaletti L."/>
            <person name="Monciardini P."/>
            <person name="Donadio S."/>
        </authorList>
    </citation>
    <scope>NUCLEOTIDE SEQUENCE</scope>
    <source>
        <strain evidence="1">ID150040</strain>
    </source>
</reference>
<organism evidence="1 2">
    <name type="scientific">Reticulibacter mediterranei</name>
    <dbReference type="NCBI Taxonomy" id="2778369"/>
    <lineage>
        <taxon>Bacteria</taxon>
        <taxon>Bacillati</taxon>
        <taxon>Chloroflexota</taxon>
        <taxon>Ktedonobacteria</taxon>
        <taxon>Ktedonobacterales</taxon>
        <taxon>Reticulibacteraceae</taxon>
        <taxon>Reticulibacter</taxon>
    </lineage>
</organism>
<dbReference type="EMBL" id="BNJK01000002">
    <property type="protein sequence ID" value="GHO99550.1"/>
    <property type="molecule type" value="Genomic_DNA"/>
</dbReference>
<comment type="caution">
    <text evidence="1">The sequence shown here is derived from an EMBL/GenBank/DDBJ whole genome shotgun (WGS) entry which is preliminary data.</text>
</comment>
<sequence length="125" mass="13830">MTVIWEGLDTWINKVTTMKQRVPEQAQAIMEGIGADALEIMQSNTPVYSGPPEEDHHPGRLKEADKLTQIEGGFELSNAAKTDRGFPYNVAVEEGTKKMEAEPYLAPAAEFARQAMAERLPKALE</sequence>
<evidence type="ECO:0000313" key="2">
    <source>
        <dbReference type="Proteomes" id="UP000597444"/>
    </source>
</evidence>
<protein>
    <recommendedName>
        <fullName evidence="3">HK97 gp10 family phage protein</fullName>
    </recommendedName>
</protein>
<dbReference type="Proteomes" id="UP000597444">
    <property type="component" value="Unassembled WGS sequence"/>
</dbReference>
<evidence type="ECO:0000313" key="1">
    <source>
        <dbReference type="EMBL" id="GHO99550.1"/>
    </source>
</evidence>
<gene>
    <name evidence="1" type="ORF">KSF_095980</name>
</gene>